<feature type="compositionally biased region" description="Basic and acidic residues" evidence="6">
    <location>
        <begin position="1"/>
        <end position="18"/>
    </location>
</feature>
<dbReference type="GO" id="GO:0070072">
    <property type="term" value="P:vacuolar proton-transporting V-type ATPase complex assembly"/>
    <property type="evidence" value="ECO:0007669"/>
    <property type="project" value="InterPro"/>
</dbReference>
<keyword evidence="4 7" id="KW-0472">Membrane</keyword>
<evidence type="ECO:0000313" key="8">
    <source>
        <dbReference type="EMBL" id="ORX45742.1"/>
    </source>
</evidence>
<sequence>MTNDKVKEEIVSETKPETDSEQQPLLTQSDKPRVYNKKIPWWILTKILILTTLLFGLPIFTYFYTEKHFFQDDPIYAALSAVAAVNGVFILYLIVAAITDVTEDHSKSTEKENEKIEEKKN</sequence>
<name>A0A1Y1V2E8_9FUNG</name>
<accession>A0A1Y1V2E8</accession>
<evidence type="ECO:0000256" key="6">
    <source>
        <dbReference type="SAM" id="MobiDB-lite"/>
    </source>
</evidence>
<feature type="region of interest" description="Disordered" evidence="6">
    <location>
        <begin position="1"/>
        <end position="27"/>
    </location>
</feature>
<keyword evidence="2" id="KW-0256">Endoplasmic reticulum</keyword>
<keyword evidence="3 7" id="KW-1133">Transmembrane helix</keyword>
<feature type="transmembrane region" description="Helical" evidence="7">
    <location>
        <begin position="41"/>
        <end position="63"/>
    </location>
</feature>
<dbReference type="GO" id="GO:0031410">
    <property type="term" value="C:cytoplasmic vesicle"/>
    <property type="evidence" value="ECO:0007669"/>
    <property type="project" value="UniProtKB-KW"/>
</dbReference>
<evidence type="ECO:0000256" key="7">
    <source>
        <dbReference type="SAM" id="Phobius"/>
    </source>
</evidence>
<evidence type="ECO:0000256" key="2">
    <source>
        <dbReference type="ARBA" id="ARBA00022824"/>
    </source>
</evidence>
<feature type="non-terminal residue" evidence="8">
    <location>
        <position position="121"/>
    </location>
</feature>
<dbReference type="AlphaFoldDB" id="A0A1Y1V2E8"/>
<keyword evidence="9" id="KW-1185">Reference proteome</keyword>
<evidence type="ECO:0000256" key="4">
    <source>
        <dbReference type="ARBA" id="ARBA00023136"/>
    </source>
</evidence>
<organism evidence="8 9">
    <name type="scientific">Piromyces finnis</name>
    <dbReference type="NCBI Taxonomy" id="1754191"/>
    <lineage>
        <taxon>Eukaryota</taxon>
        <taxon>Fungi</taxon>
        <taxon>Fungi incertae sedis</taxon>
        <taxon>Chytridiomycota</taxon>
        <taxon>Chytridiomycota incertae sedis</taxon>
        <taxon>Neocallimastigomycetes</taxon>
        <taxon>Neocallimastigales</taxon>
        <taxon>Neocallimastigaceae</taxon>
        <taxon>Piromyces</taxon>
    </lineage>
</organism>
<evidence type="ECO:0000313" key="9">
    <source>
        <dbReference type="Proteomes" id="UP000193719"/>
    </source>
</evidence>
<dbReference type="Pfam" id="PF09446">
    <property type="entry name" value="VMA21"/>
    <property type="match status" value="1"/>
</dbReference>
<evidence type="ECO:0000256" key="1">
    <source>
        <dbReference type="ARBA" id="ARBA00022692"/>
    </source>
</evidence>
<evidence type="ECO:0008006" key="10">
    <source>
        <dbReference type="Google" id="ProtNLM"/>
    </source>
</evidence>
<proteinExistence type="predicted"/>
<dbReference type="InterPro" id="IPR019013">
    <property type="entry name" value="Vma21"/>
</dbReference>
<reference evidence="8 9" key="1">
    <citation type="submission" date="2016-08" db="EMBL/GenBank/DDBJ databases">
        <title>Genomes of anaerobic fungi encode conserved fungal cellulosomes for biomass hydrolysis.</title>
        <authorList>
            <consortium name="DOE Joint Genome Institute"/>
            <person name="Haitjema C.H."/>
            <person name="Gilmore S.P."/>
            <person name="Henske J.K."/>
            <person name="Solomon K.V."/>
            <person name="De Groot R."/>
            <person name="Kuo A."/>
            <person name="Mondo S.J."/>
            <person name="Salamov A.A."/>
            <person name="Labutti K."/>
            <person name="Zhao Z."/>
            <person name="Chiniquy J."/>
            <person name="Barry K."/>
            <person name="Brewer H.M."/>
            <person name="Purvine S.O."/>
            <person name="Wright A.T."/>
            <person name="Boxma B."/>
            <person name="Van Alen T."/>
            <person name="Hackstein J.H."/>
            <person name="Baker S.E."/>
            <person name="Grigoriev I.V."/>
            <person name="O'Malley M.A."/>
        </authorList>
    </citation>
    <scope>NUCLEOTIDE SEQUENCE [LARGE SCALE GENOMIC DNA]</scope>
    <source>
        <strain evidence="9">finn</strain>
    </source>
</reference>
<reference evidence="8 9" key="2">
    <citation type="submission" date="2016-08" db="EMBL/GenBank/DDBJ databases">
        <title>Pervasive Adenine N6-methylation of Active Genes in Fungi.</title>
        <authorList>
            <consortium name="DOE Joint Genome Institute"/>
            <person name="Mondo S.J."/>
            <person name="Dannebaum R.O."/>
            <person name="Kuo R.C."/>
            <person name="Labutti K."/>
            <person name="Haridas S."/>
            <person name="Kuo A."/>
            <person name="Salamov A."/>
            <person name="Ahrendt S.R."/>
            <person name="Lipzen A."/>
            <person name="Sullivan W."/>
            <person name="Andreopoulos W.B."/>
            <person name="Clum A."/>
            <person name="Lindquist E."/>
            <person name="Daum C."/>
            <person name="Ramamoorthy G.K."/>
            <person name="Gryganskyi A."/>
            <person name="Culley D."/>
            <person name="Magnuson J.K."/>
            <person name="James T.Y."/>
            <person name="O'Malley M.A."/>
            <person name="Stajich J.E."/>
            <person name="Spatafora J.W."/>
            <person name="Visel A."/>
            <person name="Grigoriev I.V."/>
        </authorList>
    </citation>
    <scope>NUCLEOTIDE SEQUENCE [LARGE SCALE GENOMIC DNA]</scope>
    <source>
        <strain evidence="9">finn</strain>
    </source>
</reference>
<dbReference type="Proteomes" id="UP000193719">
    <property type="component" value="Unassembled WGS sequence"/>
</dbReference>
<comment type="caution">
    <text evidence="8">The sequence shown here is derived from an EMBL/GenBank/DDBJ whole genome shotgun (WGS) entry which is preliminary data.</text>
</comment>
<gene>
    <name evidence="8" type="ORF">BCR36DRAFT_585507</name>
</gene>
<evidence type="ECO:0000256" key="5">
    <source>
        <dbReference type="ARBA" id="ARBA00023329"/>
    </source>
</evidence>
<keyword evidence="1 7" id="KW-0812">Transmembrane</keyword>
<evidence type="ECO:0000256" key="3">
    <source>
        <dbReference type="ARBA" id="ARBA00022989"/>
    </source>
</evidence>
<protein>
    <recommendedName>
        <fullName evidence="10">Vacuolar ATPase assembly integral membrane protein VMA21</fullName>
    </recommendedName>
</protein>
<keyword evidence="5" id="KW-0968">Cytoplasmic vesicle</keyword>
<dbReference type="EMBL" id="MCFH01000038">
    <property type="protein sequence ID" value="ORX45742.1"/>
    <property type="molecule type" value="Genomic_DNA"/>
</dbReference>
<feature type="transmembrane region" description="Helical" evidence="7">
    <location>
        <begin position="75"/>
        <end position="98"/>
    </location>
</feature>